<name>A0A401HRI6_9EURY</name>
<dbReference type="Proteomes" id="UP000290527">
    <property type="component" value="Unassembled WGS sequence"/>
</dbReference>
<dbReference type="PANTHER" id="PTHR35866:SF2">
    <property type="entry name" value="YKGJ FAMILY CYSTEINE CLUSTER PROTEIN"/>
    <property type="match status" value="1"/>
</dbReference>
<dbReference type="InterPro" id="IPR005358">
    <property type="entry name" value="Puta_zinc/iron-chelating_dom"/>
</dbReference>
<sequence length="157" mass="18399">MVNIKIDTKNIAWICRKCGRCCYDPPTVTKKDIGNICGYLKIAFKEFVKRYVDHFNGTVGELRRIKKKCIFLKDNKCSIYPARPLICRLRPYSIQEIDGQLVLTYDSWFLEKCPGLFVGDIPVEEEYIRYGLLVAKYLGIERRTPKDAFKSIRYKKI</sequence>
<comment type="caution">
    <text evidence="1">The sequence shown here is derived from an EMBL/GenBank/DDBJ whole genome shotgun (WGS) entry which is preliminary data.</text>
</comment>
<dbReference type="RefSeq" id="WP_131007636.1">
    <property type="nucleotide sequence ID" value="NZ_BFAX01000004.1"/>
</dbReference>
<evidence type="ECO:0000313" key="2">
    <source>
        <dbReference type="Proteomes" id="UP000290527"/>
    </source>
</evidence>
<dbReference type="OrthoDB" id="36424at2157"/>
<protein>
    <recommendedName>
        <fullName evidence="3">YkgJ family cysteine cluster protein</fullName>
    </recommendedName>
</protein>
<proteinExistence type="predicted"/>
<keyword evidence="2" id="KW-1185">Reference proteome</keyword>
<accession>A0A401HRI6</accession>
<dbReference type="AlphaFoldDB" id="A0A401HRI6"/>
<dbReference type="EMBL" id="BFAX01000004">
    <property type="protein sequence ID" value="GBF36810.1"/>
    <property type="molecule type" value="Genomic_DNA"/>
</dbReference>
<dbReference type="PANTHER" id="PTHR35866">
    <property type="entry name" value="PUTATIVE-RELATED"/>
    <property type="match status" value="1"/>
</dbReference>
<gene>
    <name evidence="1" type="ORF">MHHB_P1040</name>
</gene>
<organism evidence="1 2">
    <name type="scientific">Methanofervidicoccus abyssi</name>
    <dbReference type="NCBI Taxonomy" id="2082189"/>
    <lineage>
        <taxon>Archaea</taxon>
        <taxon>Methanobacteriati</taxon>
        <taxon>Methanobacteriota</taxon>
        <taxon>Methanomada group</taxon>
        <taxon>Methanococci</taxon>
        <taxon>Methanococcales</taxon>
        <taxon>Methanofervidicoccus</taxon>
    </lineage>
</organism>
<evidence type="ECO:0008006" key="3">
    <source>
        <dbReference type="Google" id="ProtNLM"/>
    </source>
</evidence>
<evidence type="ECO:0000313" key="1">
    <source>
        <dbReference type="EMBL" id="GBF36810.1"/>
    </source>
</evidence>
<dbReference type="Pfam" id="PF03692">
    <property type="entry name" value="CxxCxxCC"/>
    <property type="match status" value="1"/>
</dbReference>
<reference evidence="1 2" key="1">
    <citation type="journal article" date="2019" name="Int. J. Syst. Evol. Microbiol.">
        <title>Methanofervidicoccus abyssi gen. nov., sp. nov., a hydrogenotrophic methanogen, isolated from a hydrothermal vent chimney in the Mid-Cayman Spreading Center, the Caribbean Sea.</title>
        <authorList>
            <person name="Sakai S."/>
            <person name="Takaki Y."/>
            <person name="Miyazaki M."/>
            <person name="Ogawara M."/>
            <person name="Yanagawa K."/>
            <person name="Miyazaki J."/>
            <person name="Takai K."/>
        </authorList>
    </citation>
    <scope>NUCLEOTIDE SEQUENCE [LARGE SCALE GENOMIC DNA]</scope>
    <source>
        <strain evidence="1 2">HHB</strain>
    </source>
</reference>